<gene>
    <name evidence="1" type="ORF">B0H16DRAFT_1572520</name>
</gene>
<dbReference type="Proteomes" id="UP001215598">
    <property type="component" value="Unassembled WGS sequence"/>
</dbReference>
<reference evidence="1" key="1">
    <citation type="submission" date="2023-03" db="EMBL/GenBank/DDBJ databases">
        <title>Massive genome expansion in bonnet fungi (Mycena s.s.) driven by repeated elements and novel gene families across ecological guilds.</title>
        <authorList>
            <consortium name="Lawrence Berkeley National Laboratory"/>
            <person name="Harder C.B."/>
            <person name="Miyauchi S."/>
            <person name="Viragh M."/>
            <person name="Kuo A."/>
            <person name="Thoen E."/>
            <person name="Andreopoulos B."/>
            <person name="Lu D."/>
            <person name="Skrede I."/>
            <person name="Drula E."/>
            <person name="Henrissat B."/>
            <person name="Morin E."/>
            <person name="Kohler A."/>
            <person name="Barry K."/>
            <person name="LaButti K."/>
            <person name="Morin E."/>
            <person name="Salamov A."/>
            <person name="Lipzen A."/>
            <person name="Mereny Z."/>
            <person name="Hegedus B."/>
            <person name="Baldrian P."/>
            <person name="Stursova M."/>
            <person name="Weitz H."/>
            <person name="Taylor A."/>
            <person name="Grigoriev I.V."/>
            <person name="Nagy L.G."/>
            <person name="Martin F."/>
            <person name="Kauserud H."/>
        </authorList>
    </citation>
    <scope>NUCLEOTIDE SEQUENCE</scope>
    <source>
        <strain evidence="1">CBHHK182m</strain>
    </source>
</reference>
<sequence length="293" mass="33136">MYRAPRAPILSTLDPHRLTRTDYVDLSNKAKFLFRLLPSYETTSIFFDVAPKKGVKSAFPSKRAISFPPNTAGFLYYHTPSGDASPFEGGLRIRVTPDNSSWGFDRGRDLLAPTGFPWQTNLLQIARVVRWQHVRETLLQENLVTPARLAWCRECAPPFITIPLLSLFRLTQEFPIVFESQNPFAFVGDRVYPSSVSNLLSQFAKVDPFGWPTGSISARFEPAIRDGRRMVHLRITRAAEHHIEGPVVKPEEGQLLHLRFPGEMQARPWGFDIDATRGDGAAGLRMLWDAAKM</sequence>
<name>A0AAD7I7X0_9AGAR</name>
<comment type="caution">
    <text evidence="1">The sequence shown here is derived from an EMBL/GenBank/DDBJ whole genome shotgun (WGS) entry which is preliminary data.</text>
</comment>
<evidence type="ECO:0000313" key="1">
    <source>
        <dbReference type="EMBL" id="KAJ7737069.1"/>
    </source>
</evidence>
<dbReference type="AlphaFoldDB" id="A0AAD7I7X0"/>
<protein>
    <submittedName>
        <fullName evidence="1">Uncharacterized protein</fullName>
    </submittedName>
</protein>
<dbReference type="EMBL" id="JARKIB010000118">
    <property type="protein sequence ID" value="KAJ7737069.1"/>
    <property type="molecule type" value="Genomic_DNA"/>
</dbReference>
<organism evidence="1 2">
    <name type="scientific">Mycena metata</name>
    <dbReference type="NCBI Taxonomy" id="1033252"/>
    <lineage>
        <taxon>Eukaryota</taxon>
        <taxon>Fungi</taxon>
        <taxon>Dikarya</taxon>
        <taxon>Basidiomycota</taxon>
        <taxon>Agaricomycotina</taxon>
        <taxon>Agaricomycetes</taxon>
        <taxon>Agaricomycetidae</taxon>
        <taxon>Agaricales</taxon>
        <taxon>Marasmiineae</taxon>
        <taxon>Mycenaceae</taxon>
        <taxon>Mycena</taxon>
    </lineage>
</organism>
<proteinExistence type="predicted"/>
<evidence type="ECO:0000313" key="2">
    <source>
        <dbReference type="Proteomes" id="UP001215598"/>
    </source>
</evidence>
<accession>A0AAD7I7X0</accession>
<keyword evidence="2" id="KW-1185">Reference proteome</keyword>